<keyword evidence="5" id="KW-1185">Reference proteome</keyword>
<dbReference type="InterPro" id="IPR005754">
    <property type="entry name" value="Sortase"/>
</dbReference>
<feature type="transmembrane region" description="Helical" evidence="3">
    <location>
        <begin position="21"/>
        <end position="44"/>
    </location>
</feature>
<keyword evidence="1" id="KW-0378">Hydrolase</keyword>
<dbReference type="Gene3D" id="2.40.260.10">
    <property type="entry name" value="Sortase"/>
    <property type="match status" value="1"/>
</dbReference>
<sequence length="253" mass="25807">MTADAGRRGEDRAARRPGRTVAVTALAVVLVVTGAAALVVGLVGRDAEAPPAVPAGGIAAPRPAPDALPTEPAPTTAAPTAPASPVAPSARTSTAPSAIRAPDPAAAPVAVRIPTIDVDSDLLHLGLQPDGRLAVPEGPDFDTAAWFDGSPRPGDVGPAVLLGHVSSRARGPSVFHDLGDLRPGDRVDVERADGTTATFEVYELQQFPKDSFPTLAVYGNTAGPELRLITCGGTIAESTGRFEDNVVVFARQV</sequence>
<gene>
    <name evidence="4" type="ORF">ACFPJ6_12460</name>
</gene>
<keyword evidence="3" id="KW-0812">Transmembrane</keyword>
<dbReference type="RefSeq" id="WP_340269526.1">
    <property type="nucleotide sequence ID" value="NZ_JBBEOG010000004.1"/>
</dbReference>
<dbReference type="Proteomes" id="UP001596122">
    <property type="component" value="Unassembled WGS sequence"/>
</dbReference>
<dbReference type="InterPro" id="IPR042001">
    <property type="entry name" value="Sortase_F"/>
</dbReference>
<feature type="region of interest" description="Disordered" evidence="2">
    <location>
        <begin position="54"/>
        <end position="101"/>
    </location>
</feature>
<dbReference type="CDD" id="cd05829">
    <property type="entry name" value="Sortase_F"/>
    <property type="match status" value="1"/>
</dbReference>
<evidence type="ECO:0000256" key="3">
    <source>
        <dbReference type="SAM" id="Phobius"/>
    </source>
</evidence>
<evidence type="ECO:0000256" key="1">
    <source>
        <dbReference type="ARBA" id="ARBA00022801"/>
    </source>
</evidence>
<evidence type="ECO:0000256" key="2">
    <source>
        <dbReference type="SAM" id="MobiDB-lite"/>
    </source>
</evidence>
<keyword evidence="3" id="KW-0472">Membrane</keyword>
<protein>
    <submittedName>
        <fullName evidence="4">Class F sortase</fullName>
    </submittedName>
</protein>
<accession>A0ABW0GPX2</accession>
<dbReference type="SUPFAM" id="SSF63817">
    <property type="entry name" value="Sortase"/>
    <property type="match status" value="1"/>
</dbReference>
<dbReference type="InterPro" id="IPR023365">
    <property type="entry name" value="Sortase_dom-sf"/>
</dbReference>
<dbReference type="NCBIfam" id="NF033748">
    <property type="entry name" value="class_F_sortase"/>
    <property type="match status" value="1"/>
</dbReference>
<organism evidence="4 5">
    <name type="scientific">Aquipuribacter nitratireducens</name>
    <dbReference type="NCBI Taxonomy" id="650104"/>
    <lineage>
        <taxon>Bacteria</taxon>
        <taxon>Bacillati</taxon>
        <taxon>Actinomycetota</taxon>
        <taxon>Actinomycetes</taxon>
        <taxon>Micrococcales</taxon>
        <taxon>Intrasporangiaceae</taxon>
        <taxon>Aquipuribacter</taxon>
    </lineage>
</organism>
<reference evidence="5" key="1">
    <citation type="journal article" date="2019" name="Int. J. Syst. Evol. Microbiol.">
        <title>The Global Catalogue of Microorganisms (GCM) 10K type strain sequencing project: providing services to taxonomists for standard genome sequencing and annotation.</title>
        <authorList>
            <consortium name="The Broad Institute Genomics Platform"/>
            <consortium name="The Broad Institute Genome Sequencing Center for Infectious Disease"/>
            <person name="Wu L."/>
            <person name="Ma J."/>
        </authorList>
    </citation>
    <scope>NUCLEOTIDE SEQUENCE [LARGE SCALE GENOMIC DNA]</scope>
    <source>
        <strain evidence="5">CCUG 43114</strain>
    </source>
</reference>
<evidence type="ECO:0000313" key="5">
    <source>
        <dbReference type="Proteomes" id="UP001596122"/>
    </source>
</evidence>
<name>A0ABW0GPX2_9MICO</name>
<keyword evidence="3" id="KW-1133">Transmembrane helix</keyword>
<evidence type="ECO:0000313" key="4">
    <source>
        <dbReference type="EMBL" id="MFC5381603.1"/>
    </source>
</evidence>
<proteinExistence type="predicted"/>
<dbReference type="EMBL" id="JBHSLD010000009">
    <property type="protein sequence ID" value="MFC5381603.1"/>
    <property type="molecule type" value="Genomic_DNA"/>
</dbReference>
<dbReference type="Pfam" id="PF04203">
    <property type="entry name" value="Sortase"/>
    <property type="match status" value="1"/>
</dbReference>
<comment type="caution">
    <text evidence="4">The sequence shown here is derived from an EMBL/GenBank/DDBJ whole genome shotgun (WGS) entry which is preliminary data.</text>
</comment>